<evidence type="ECO:0000313" key="4">
    <source>
        <dbReference type="Proteomes" id="UP000012174"/>
    </source>
</evidence>
<dbReference type="HOGENOM" id="CLU_131051_0_0_1"/>
<sequence>MAPAILNDFDTSLLSARQSYRCSSGYWSNGRCHSSWSWYGRWILAAILIGLCVVVFFLWACLNSRRRRRQGMRPMYGTGWMATGGPPPPNAPYYNNNQPGYNNNPPPYGPPGQSYPMNSQVTGNTFQTGDGYYGQHEGIQQPKNAYAPAGGNDYAPPPGPPPTSRP</sequence>
<keyword evidence="4" id="KW-1185">Reference proteome</keyword>
<dbReference type="PANTHER" id="PTHR28187">
    <property type="entry name" value="PROTEIN RCR1-RELATED"/>
    <property type="match status" value="1"/>
</dbReference>
<dbReference type="PANTHER" id="PTHR28187:SF1">
    <property type="entry name" value="PROTEIN RCR1-RELATED"/>
    <property type="match status" value="1"/>
</dbReference>
<feature type="region of interest" description="Disordered" evidence="1">
    <location>
        <begin position="87"/>
        <end position="166"/>
    </location>
</feature>
<evidence type="ECO:0000256" key="2">
    <source>
        <dbReference type="SAM" id="Phobius"/>
    </source>
</evidence>
<gene>
    <name evidence="3" type="ORF">UCREL1_11326</name>
</gene>
<evidence type="ECO:0008006" key="5">
    <source>
        <dbReference type="Google" id="ProtNLM"/>
    </source>
</evidence>
<organism evidence="3 4">
    <name type="scientific">Eutypa lata (strain UCR-EL1)</name>
    <name type="common">Grapevine dieback disease fungus</name>
    <name type="synonym">Eutypa armeniacae</name>
    <dbReference type="NCBI Taxonomy" id="1287681"/>
    <lineage>
        <taxon>Eukaryota</taxon>
        <taxon>Fungi</taxon>
        <taxon>Dikarya</taxon>
        <taxon>Ascomycota</taxon>
        <taxon>Pezizomycotina</taxon>
        <taxon>Sordariomycetes</taxon>
        <taxon>Xylariomycetidae</taxon>
        <taxon>Xylariales</taxon>
        <taxon>Diatrypaceae</taxon>
        <taxon>Eutypa</taxon>
    </lineage>
</organism>
<feature type="transmembrane region" description="Helical" evidence="2">
    <location>
        <begin position="42"/>
        <end position="62"/>
    </location>
</feature>
<dbReference type="InterPro" id="IPR020999">
    <property type="entry name" value="Chitin_synth_reg_RCR"/>
</dbReference>
<keyword evidence="2" id="KW-0812">Transmembrane</keyword>
<feature type="compositionally biased region" description="Pro residues" evidence="1">
    <location>
        <begin position="155"/>
        <end position="166"/>
    </location>
</feature>
<dbReference type="Pfam" id="PF12273">
    <property type="entry name" value="RCR"/>
    <property type="match status" value="1"/>
</dbReference>
<keyword evidence="2" id="KW-0472">Membrane</keyword>
<name>M7SC34_EUTLA</name>
<feature type="compositionally biased region" description="Low complexity" evidence="1">
    <location>
        <begin position="144"/>
        <end position="154"/>
    </location>
</feature>
<accession>M7SC34</accession>
<keyword evidence="2" id="KW-1133">Transmembrane helix</keyword>
<dbReference type="EMBL" id="KB707559">
    <property type="protein sequence ID" value="EMR61743.1"/>
    <property type="molecule type" value="Genomic_DNA"/>
</dbReference>
<dbReference type="AlphaFoldDB" id="M7SC34"/>
<protein>
    <recommendedName>
        <fullName evidence="5">Chitin synthesis regulation congo red resistance rcr protein</fullName>
    </recommendedName>
</protein>
<dbReference type="GO" id="GO:0016192">
    <property type="term" value="P:vesicle-mediated transport"/>
    <property type="evidence" value="ECO:0007669"/>
    <property type="project" value="TreeGrafter"/>
</dbReference>
<dbReference type="Proteomes" id="UP000012174">
    <property type="component" value="Unassembled WGS sequence"/>
</dbReference>
<dbReference type="OrthoDB" id="3556830at2759"/>
<dbReference type="OMA" id="YDWGRWV"/>
<reference evidence="4" key="1">
    <citation type="journal article" date="2013" name="Genome Announc.">
        <title>Draft genome sequence of the grapevine dieback fungus Eutypa lata UCR-EL1.</title>
        <authorList>
            <person name="Blanco-Ulate B."/>
            <person name="Rolshausen P.E."/>
            <person name="Cantu D."/>
        </authorList>
    </citation>
    <scope>NUCLEOTIDE SEQUENCE [LARGE SCALE GENOMIC DNA]</scope>
    <source>
        <strain evidence="4">UCR-EL1</strain>
    </source>
</reference>
<dbReference type="eggNOG" id="ENOG502S8F1">
    <property type="taxonomic scope" value="Eukaryota"/>
</dbReference>
<proteinExistence type="predicted"/>
<feature type="compositionally biased region" description="Polar residues" evidence="1">
    <location>
        <begin position="117"/>
        <end position="128"/>
    </location>
</feature>
<feature type="compositionally biased region" description="Low complexity" evidence="1">
    <location>
        <begin position="92"/>
        <end position="103"/>
    </location>
</feature>
<evidence type="ECO:0000313" key="3">
    <source>
        <dbReference type="EMBL" id="EMR61743.1"/>
    </source>
</evidence>
<dbReference type="KEGG" id="ela:UCREL1_11326"/>
<evidence type="ECO:0000256" key="1">
    <source>
        <dbReference type="SAM" id="MobiDB-lite"/>
    </source>
</evidence>